<proteinExistence type="inferred from homology"/>
<evidence type="ECO:0000256" key="4">
    <source>
        <dbReference type="ARBA" id="ARBA00038177"/>
    </source>
</evidence>
<dbReference type="Pfam" id="PF00175">
    <property type="entry name" value="NAD_binding_1"/>
    <property type="match status" value="1"/>
</dbReference>
<evidence type="ECO:0000313" key="6">
    <source>
        <dbReference type="EMBL" id="MBB6056418.1"/>
    </source>
</evidence>
<dbReference type="InterPro" id="IPR001433">
    <property type="entry name" value="OxRdtase_FAD/NAD-bd"/>
</dbReference>
<evidence type="ECO:0000259" key="5">
    <source>
        <dbReference type="PROSITE" id="PS51384"/>
    </source>
</evidence>
<evidence type="ECO:0000313" key="7">
    <source>
        <dbReference type="Proteomes" id="UP000585721"/>
    </source>
</evidence>
<dbReference type="Gene3D" id="3.40.50.80">
    <property type="entry name" value="Nucleotide-binding domain of ferredoxin-NADP reductase (FNR) module"/>
    <property type="match status" value="1"/>
</dbReference>
<feature type="domain" description="FAD-binding FR-type" evidence="5">
    <location>
        <begin position="1"/>
        <end position="99"/>
    </location>
</feature>
<dbReference type="SUPFAM" id="SSF52343">
    <property type="entry name" value="Ferredoxin reductase-like, C-terminal NADP-linked domain"/>
    <property type="match status" value="1"/>
</dbReference>
<dbReference type="PANTHER" id="PTHR47354">
    <property type="entry name" value="NADH OXIDOREDUCTASE HCR"/>
    <property type="match status" value="1"/>
</dbReference>
<keyword evidence="1 6" id="KW-0560">Oxidoreductase</keyword>
<dbReference type="EC" id="1.5.1.41" evidence="6"/>
<dbReference type="Gene3D" id="2.40.30.10">
    <property type="entry name" value="Translation factors"/>
    <property type="match status" value="1"/>
</dbReference>
<protein>
    <submittedName>
        <fullName evidence="6">Aquacobalamin reductase/NAD(P)H-flavin reductase</fullName>
        <ecNumber evidence="6">1.16.1.3</ecNumber>
        <ecNumber evidence="6">1.5.1.41</ecNumber>
    </submittedName>
</protein>
<dbReference type="InterPro" id="IPR001709">
    <property type="entry name" value="Flavoprot_Pyr_Nucl_cyt_Rdtase"/>
</dbReference>
<evidence type="ECO:0000256" key="3">
    <source>
        <dbReference type="ARBA" id="ARBA00034078"/>
    </source>
</evidence>
<comment type="caution">
    <text evidence="6">The sequence shown here is derived from an EMBL/GenBank/DDBJ whole genome shotgun (WGS) entry which is preliminary data.</text>
</comment>
<dbReference type="EC" id="1.16.1.3" evidence="6"/>
<dbReference type="CDD" id="cd06189">
    <property type="entry name" value="flavin_oxioreductase"/>
    <property type="match status" value="1"/>
</dbReference>
<organism evidence="6 7">
    <name type="scientific">Tolumonas osonensis</name>
    <dbReference type="NCBI Taxonomy" id="675874"/>
    <lineage>
        <taxon>Bacteria</taxon>
        <taxon>Pseudomonadati</taxon>
        <taxon>Pseudomonadota</taxon>
        <taxon>Gammaproteobacteria</taxon>
        <taxon>Aeromonadales</taxon>
        <taxon>Aeromonadaceae</taxon>
        <taxon>Tolumonas</taxon>
    </lineage>
</organism>
<dbReference type="Proteomes" id="UP000585721">
    <property type="component" value="Unassembled WGS sequence"/>
</dbReference>
<dbReference type="SUPFAM" id="SSF63380">
    <property type="entry name" value="Riboflavin synthase domain-like"/>
    <property type="match status" value="1"/>
</dbReference>
<comment type="similarity">
    <text evidence="4">Belongs to the Fre/LuxG FAD/NAD(P) flavoprotein oxidoreductase family.</text>
</comment>
<dbReference type="InterPro" id="IPR017927">
    <property type="entry name" value="FAD-bd_FR_type"/>
</dbReference>
<dbReference type="AlphaFoldDB" id="A0A841GBC9"/>
<dbReference type="RefSeq" id="WP_188027152.1">
    <property type="nucleotide sequence ID" value="NZ_JACHGR010000008.1"/>
</dbReference>
<name>A0A841GBC9_9GAMM</name>
<dbReference type="NCBIfam" id="NF005963">
    <property type="entry name" value="PRK08051.1"/>
    <property type="match status" value="1"/>
</dbReference>
<dbReference type="PRINTS" id="PR00410">
    <property type="entry name" value="PHEHYDRXLASE"/>
</dbReference>
<dbReference type="PRINTS" id="PR00371">
    <property type="entry name" value="FPNCR"/>
</dbReference>
<comment type="cofactor">
    <cofactor evidence="3">
        <name>[2Fe-2S] cluster</name>
        <dbReference type="ChEBI" id="CHEBI:190135"/>
    </cofactor>
</comment>
<sequence>MPRTVCHLETLHECAEHIWHVRLIPEQQIAYKPGQYLQVIMGEKDKRSFSIASSPTRGNVLELQIGATPGNPYPGEVLEALRTNGQIEIEMPLGNAYLREHSERPILLIAGGTGYSYARSILQYLVDHQMPRRTYLYWGVRKADQLYEGEEVLNWASEFKDLTFVPVVQFPDDDWLGRSGFVHEAVLSDFHSFGQFDIYVAGRFEMAAVVREALRHRGVEDAQLFGDAFNFI</sequence>
<accession>A0A841GBC9</accession>
<keyword evidence="2" id="KW-0455">Luminescence</keyword>
<dbReference type="InterPro" id="IPR050415">
    <property type="entry name" value="MRET"/>
</dbReference>
<dbReference type="PANTHER" id="PTHR47354:SF7">
    <property type="entry name" value="NAD(P)H-FLAVIN REDUCTASE"/>
    <property type="match status" value="1"/>
</dbReference>
<evidence type="ECO:0000256" key="2">
    <source>
        <dbReference type="ARBA" id="ARBA00023223"/>
    </source>
</evidence>
<dbReference type="InterPro" id="IPR039261">
    <property type="entry name" value="FNR_nucleotide-bd"/>
</dbReference>
<dbReference type="GO" id="GO:0008218">
    <property type="term" value="P:bioluminescence"/>
    <property type="evidence" value="ECO:0007669"/>
    <property type="project" value="UniProtKB-KW"/>
</dbReference>
<dbReference type="InterPro" id="IPR017938">
    <property type="entry name" value="Riboflavin_synthase-like_b-brl"/>
</dbReference>
<dbReference type="PROSITE" id="PS51384">
    <property type="entry name" value="FAD_FR"/>
    <property type="match status" value="1"/>
</dbReference>
<evidence type="ECO:0000256" key="1">
    <source>
        <dbReference type="ARBA" id="ARBA00023002"/>
    </source>
</evidence>
<keyword evidence="7" id="KW-1185">Reference proteome</keyword>
<dbReference type="EMBL" id="JACHGR010000008">
    <property type="protein sequence ID" value="MBB6056418.1"/>
    <property type="molecule type" value="Genomic_DNA"/>
</dbReference>
<gene>
    <name evidence="6" type="ORF">HNR75_002356</name>
</gene>
<reference evidence="6 7" key="1">
    <citation type="submission" date="2020-08" db="EMBL/GenBank/DDBJ databases">
        <title>Genomic Encyclopedia of Type Strains, Phase IV (KMG-IV): sequencing the most valuable type-strain genomes for metagenomic binning, comparative biology and taxonomic classification.</title>
        <authorList>
            <person name="Goeker M."/>
        </authorList>
    </citation>
    <scope>NUCLEOTIDE SEQUENCE [LARGE SCALE GENOMIC DNA]</scope>
    <source>
        <strain evidence="6 7">DSM 22975</strain>
    </source>
</reference>
<dbReference type="GO" id="GO:0052875">
    <property type="term" value="F:riboflavin reductase [NAD(P)H] activity"/>
    <property type="evidence" value="ECO:0007669"/>
    <property type="project" value="UniProtKB-EC"/>
</dbReference>